<name>W1N8P7_9GAMM</name>
<organism evidence="1 2">
    <name type="scientific">Halomonas huangheensis</name>
    <dbReference type="NCBI Taxonomy" id="1178482"/>
    <lineage>
        <taxon>Bacteria</taxon>
        <taxon>Pseudomonadati</taxon>
        <taxon>Pseudomonadota</taxon>
        <taxon>Gammaproteobacteria</taxon>
        <taxon>Oceanospirillales</taxon>
        <taxon>Halomonadaceae</taxon>
        <taxon>Halomonas</taxon>
    </lineage>
</organism>
<proteinExistence type="predicted"/>
<comment type="caution">
    <text evidence="1">The sequence shown here is derived from an EMBL/GenBank/DDBJ whole genome shotgun (WGS) entry which is preliminary data.</text>
</comment>
<accession>W1N8P7</accession>
<protein>
    <submittedName>
        <fullName evidence="1">Uncharacterized protein</fullName>
    </submittedName>
</protein>
<evidence type="ECO:0000313" key="2">
    <source>
        <dbReference type="Proteomes" id="UP000019113"/>
    </source>
</evidence>
<dbReference type="EMBL" id="AVBC01000020">
    <property type="protein sequence ID" value="ERL51947.1"/>
    <property type="molecule type" value="Genomic_DNA"/>
</dbReference>
<keyword evidence="2" id="KW-1185">Reference proteome</keyword>
<dbReference type="RefSeq" id="WP_021818583.1">
    <property type="nucleotide sequence ID" value="NZ_AVBC01000020.1"/>
</dbReference>
<dbReference type="AlphaFoldDB" id="W1N8P7"/>
<dbReference type="PATRIC" id="fig|1178482.3.peg.1623"/>
<gene>
    <name evidence="1" type="ORF">BJB45_12330</name>
</gene>
<reference evidence="1 2" key="1">
    <citation type="submission" date="2013-08" db="EMBL/GenBank/DDBJ databases">
        <title>draft genome of Halomonas huanghegensis, strain BJGMM-B45T.</title>
        <authorList>
            <person name="Miao C."/>
            <person name="Wan Y."/>
            <person name="Jin W."/>
        </authorList>
    </citation>
    <scope>NUCLEOTIDE SEQUENCE [LARGE SCALE GENOMIC DNA]</scope>
    <source>
        <strain evidence="1 2">BJGMM-B45</strain>
    </source>
</reference>
<sequence>MASNIQEHLKLGDKLNFHNQQTSAISIRVEMEDGTEVTATLHPGAEVNVTVGTMNVNAYINDVDAGDGLRVVRDQ</sequence>
<evidence type="ECO:0000313" key="1">
    <source>
        <dbReference type="EMBL" id="ERL51947.1"/>
    </source>
</evidence>
<dbReference type="Proteomes" id="UP000019113">
    <property type="component" value="Unassembled WGS sequence"/>
</dbReference>
<dbReference type="KEGG" id="hhu:AR456_14765"/>